<reference evidence="3" key="1">
    <citation type="journal article" date="2002" name="Mol. Biochem. Parasitol.">
        <title>Characterization of a spliced leader gene and of trans-spliced mRNAs from Taenia solium.</title>
        <authorList>
            <person name="Brehm K."/>
            <person name="Hubert K."/>
            <person name="Sciutto E."/>
            <person name="Garate T."/>
            <person name="Frosch M."/>
        </authorList>
    </citation>
    <scope>NUCLEOTIDE SEQUENCE</scope>
</reference>
<accession>Q8MPD1</accession>
<feature type="chain" id="PRO_5004313986" evidence="2">
    <location>
        <begin position="24"/>
        <end position="108"/>
    </location>
</feature>
<feature type="signal peptide" evidence="2">
    <location>
        <begin position="1"/>
        <end position="23"/>
    </location>
</feature>
<dbReference type="AlphaFoldDB" id="Q8MPD1"/>
<feature type="compositionally biased region" description="Basic residues" evidence="1">
    <location>
        <begin position="68"/>
        <end position="83"/>
    </location>
</feature>
<feature type="compositionally biased region" description="Basic and acidic residues" evidence="1">
    <location>
        <begin position="84"/>
        <end position="100"/>
    </location>
</feature>
<evidence type="ECO:0000256" key="1">
    <source>
        <dbReference type="SAM" id="MobiDB-lite"/>
    </source>
</evidence>
<dbReference type="PROSITE" id="PS51257">
    <property type="entry name" value="PROKAR_LIPOPROTEIN"/>
    <property type="match status" value="1"/>
</dbReference>
<feature type="compositionally biased region" description="Basic and acidic residues" evidence="1">
    <location>
        <begin position="32"/>
        <end position="50"/>
    </location>
</feature>
<organism evidence="3">
    <name type="scientific">Taenia solium</name>
    <name type="common">Pork tapeworm</name>
    <dbReference type="NCBI Taxonomy" id="6204"/>
    <lineage>
        <taxon>Eukaryota</taxon>
        <taxon>Metazoa</taxon>
        <taxon>Spiralia</taxon>
        <taxon>Lophotrochozoa</taxon>
        <taxon>Platyhelminthes</taxon>
        <taxon>Cestoda</taxon>
        <taxon>Eucestoda</taxon>
        <taxon>Cyclophyllidea</taxon>
        <taxon>Taeniidae</taxon>
        <taxon>Taenia</taxon>
    </lineage>
</organism>
<evidence type="ECO:0000256" key="2">
    <source>
        <dbReference type="SAM" id="SignalP"/>
    </source>
</evidence>
<feature type="region of interest" description="Disordered" evidence="1">
    <location>
        <begin position="32"/>
        <end position="108"/>
    </location>
</feature>
<name>Q8MPD1_TAESO</name>
<keyword evidence="2" id="KW-0732">Signal</keyword>
<sequence length="108" mass="12536">MRAWILCALVIVALVACFQLAEAKPAVTIDRAPHDLDVSGGGDKEIEGRPKKQRRKKSGKYGQNRGKLNQRRQKPRRRRFKRPRSVEDDRKRGRKCENGKRGRNCKRQ</sequence>
<evidence type="ECO:0000313" key="3">
    <source>
        <dbReference type="EMBL" id="CAD21546.1"/>
    </source>
</evidence>
<protein>
    <submittedName>
        <fullName evidence="3">Uncharacterized protein</fullName>
    </submittedName>
</protein>
<proteinExistence type="evidence at transcript level"/>
<dbReference type="EMBL" id="AJ428478">
    <property type="protein sequence ID" value="CAD21546.1"/>
    <property type="molecule type" value="mRNA"/>
</dbReference>